<gene>
    <name evidence="2" type="ORF">Solumvirus2_30</name>
</gene>
<keyword evidence="1" id="KW-0812">Transmembrane</keyword>
<sequence length="141" mass="16553">MSIHSTDLITVDQYISERLEKEIKLLLIFINHGIWINLYCEFRWFLIFTFLFCVIGIMFGLIVDQDVNDPFTQQSCSEGMNPFTTTLKLSPMQKGICVLIHEIIKILIFLLVLILPESIMVYVIVIDIFIYLFLNRKSRVE</sequence>
<evidence type="ECO:0008006" key="3">
    <source>
        <dbReference type="Google" id="ProtNLM"/>
    </source>
</evidence>
<organism evidence="2">
    <name type="scientific">Solumvirus sp</name>
    <dbReference type="NCBI Taxonomy" id="2487773"/>
    <lineage>
        <taxon>Viruses</taxon>
        <taxon>Pithoviruses</taxon>
    </lineage>
</organism>
<protein>
    <recommendedName>
        <fullName evidence="3">Transmembrane protein</fullName>
    </recommendedName>
</protein>
<proteinExistence type="predicted"/>
<evidence type="ECO:0000256" key="1">
    <source>
        <dbReference type="SAM" id="Phobius"/>
    </source>
</evidence>
<keyword evidence="1" id="KW-1133">Transmembrane helix</keyword>
<feature type="transmembrane region" description="Helical" evidence="1">
    <location>
        <begin position="44"/>
        <end position="63"/>
    </location>
</feature>
<name>A0A3G5AJP7_9VIRU</name>
<reference evidence="2" key="1">
    <citation type="submission" date="2018-10" db="EMBL/GenBank/DDBJ databases">
        <title>Hidden diversity of soil giant viruses.</title>
        <authorList>
            <person name="Schulz F."/>
            <person name="Alteio L."/>
            <person name="Goudeau D."/>
            <person name="Ryan E.M."/>
            <person name="Malmstrom R.R."/>
            <person name="Blanchard J."/>
            <person name="Woyke T."/>
        </authorList>
    </citation>
    <scope>NUCLEOTIDE SEQUENCE</scope>
    <source>
        <strain evidence="2">SMV1</strain>
    </source>
</reference>
<keyword evidence="1" id="KW-0472">Membrane</keyword>
<dbReference type="EMBL" id="MK072499">
    <property type="protein sequence ID" value="AYV86223.1"/>
    <property type="molecule type" value="Genomic_DNA"/>
</dbReference>
<feature type="transmembrane region" description="Helical" evidence="1">
    <location>
        <begin position="106"/>
        <end position="134"/>
    </location>
</feature>
<accession>A0A3G5AJP7</accession>
<evidence type="ECO:0000313" key="2">
    <source>
        <dbReference type="EMBL" id="AYV86223.1"/>
    </source>
</evidence>